<accession>A0ABU8LWV2</accession>
<dbReference type="InterPro" id="IPR032580">
    <property type="entry name" value="SatD"/>
</dbReference>
<dbReference type="RefSeq" id="WP_337338692.1">
    <property type="nucleotide sequence ID" value="NZ_JBBDGL010000004.1"/>
</dbReference>
<name>A0ABU8LWV2_9MICO</name>
<protein>
    <submittedName>
        <fullName evidence="1">SatD family protein</fullName>
    </submittedName>
</protein>
<organism evidence="1 2">
    <name type="scientific">Microbacterium marmarense</name>
    <dbReference type="NCBI Taxonomy" id="3122051"/>
    <lineage>
        <taxon>Bacteria</taxon>
        <taxon>Bacillati</taxon>
        <taxon>Actinomycetota</taxon>
        <taxon>Actinomycetes</taxon>
        <taxon>Micrococcales</taxon>
        <taxon>Microbacteriaceae</taxon>
        <taxon>Microbacterium</taxon>
    </lineage>
</organism>
<keyword evidence="2" id="KW-1185">Reference proteome</keyword>
<dbReference type="EMBL" id="JBBDGL010000004">
    <property type="protein sequence ID" value="MEJ1156252.1"/>
    <property type="molecule type" value="Genomic_DNA"/>
</dbReference>
<reference evidence="1 2" key="1">
    <citation type="submission" date="2024-02" db="EMBL/GenBank/DDBJ databases">
        <authorList>
            <person name="Saticioglu I.B."/>
        </authorList>
    </citation>
    <scope>NUCLEOTIDE SEQUENCE [LARGE SCALE GENOMIC DNA]</scope>
    <source>
        <strain evidence="1 2">Mu-86</strain>
    </source>
</reference>
<dbReference type="Pfam" id="PF16264">
    <property type="entry name" value="SatD"/>
    <property type="match status" value="1"/>
</dbReference>
<proteinExistence type="predicted"/>
<comment type="caution">
    <text evidence="1">The sequence shown here is derived from an EMBL/GenBank/DDBJ whole genome shotgun (WGS) entry which is preliminary data.</text>
</comment>
<evidence type="ECO:0000313" key="1">
    <source>
        <dbReference type="EMBL" id="MEJ1156252.1"/>
    </source>
</evidence>
<gene>
    <name evidence="1" type="ORF">WDU96_11650</name>
</gene>
<evidence type="ECO:0000313" key="2">
    <source>
        <dbReference type="Proteomes" id="UP001368654"/>
    </source>
</evidence>
<sequence length="214" mass="22662">MSVAVIADIVGSRRLVDREAAQRALEETIAQVEQDYPVATQPLRPTVGDELQALFPTVEKALSSILLLQLALPSMIQCRFGIGIGEVGTVASTNGKLPDGPGWWAAREAIDKVHALEQRTAPTARGWIVAAQGHHESVHSSTAMANAYLLSRDEIVSSMSERARRLTYGRCIKATQSELARAEGISQPAVSQALTAAGAAAVVEGFFALSGSVS</sequence>
<dbReference type="Proteomes" id="UP001368654">
    <property type="component" value="Unassembled WGS sequence"/>
</dbReference>